<dbReference type="SUPFAM" id="SSF82771">
    <property type="entry name" value="GIY-YIG endonuclease"/>
    <property type="match status" value="1"/>
</dbReference>
<name>W7BJQ0_9LIST</name>
<dbReference type="Gene3D" id="3.40.1440.10">
    <property type="entry name" value="GIY-YIG endonuclease"/>
    <property type="match status" value="1"/>
</dbReference>
<accession>W7BJQ0</accession>
<dbReference type="InterPro" id="IPR035901">
    <property type="entry name" value="GIY-YIG_endonuc_sf"/>
</dbReference>
<gene>
    <name evidence="1" type="primary">uvrC</name>
    <name evidence="1" type="ORF">MAQA_04566</name>
</gene>
<sequence length="61" mass="6890">MNKVVLKQKLSILPESPGCYIYKDAAGEILYIGKSKNLKKTSEILFYEDANWKNSASSSLY</sequence>
<dbReference type="RefSeq" id="WP_052008456.1">
    <property type="nucleotide sequence ID" value="NZ_AOCG01000005.1"/>
</dbReference>
<dbReference type="STRING" id="1265818.MAQA_04566"/>
<dbReference type="AlphaFoldDB" id="W7BJQ0"/>
<evidence type="ECO:0000313" key="1">
    <source>
        <dbReference type="EMBL" id="EUJ20018.1"/>
    </source>
</evidence>
<organism evidence="1 2">
    <name type="scientific">Listeria aquatica FSL S10-1188</name>
    <dbReference type="NCBI Taxonomy" id="1265818"/>
    <lineage>
        <taxon>Bacteria</taxon>
        <taxon>Bacillati</taxon>
        <taxon>Bacillota</taxon>
        <taxon>Bacilli</taxon>
        <taxon>Bacillales</taxon>
        <taxon>Listeriaceae</taxon>
        <taxon>Listeria</taxon>
    </lineage>
</organism>
<dbReference type="OrthoDB" id="9804933at2"/>
<dbReference type="EMBL" id="AOCG01000005">
    <property type="protein sequence ID" value="EUJ20018.1"/>
    <property type="molecule type" value="Genomic_DNA"/>
</dbReference>
<reference evidence="1 2" key="1">
    <citation type="journal article" date="2014" name="Int. J. Syst. Evol. Microbiol.">
        <title>Listeria floridensis sp. nov., Listeria aquatica sp. nov., Listeria cornellensis sp. nov., Listeria riparia sp. nov. and Listeria grandensis sp. nov., from agricultural and natural environments.</title>
        <authorList>
            <person name="den Bakker H.C."/>
            <person name="Warchocki S."/>
            <person name="Wright E.M."/>
            <person name="Allred A.F."/>
            <person name="Ahlstrom C."/>
            <person name="Manuel C.S."/>
            <person name="Stasiewicz M.J."/>
            <person name="Burrell A."/>
            <person name="Roof S."/>
            <person name="Strawn L."/>
            <person name="Fortes E.D."/>
            <person name="Nightingale K.K."/>
            <person name="Kephart D."/>
            <person name="Wiedmann M."/>
        </authorList>
    </citation>
    <scope>NUCLEOTIDE SEQUENCE [LARGE SCALE GENOMIC DNA]</scope>
    <source>
        <strain evidence="1 2">FSL S10-1188</strain>
    </source>
</reference>
<dbReference type="PATRIC" id="fig|1265818.5.peg.906"/>
<comment type="caution">
    <text evidence="1">The sequence shown here is derived from an EMBL/GenBank/DDBJ whole genome shotgun (WGS) entry which is preliminary data.</text>
</comment>
<proteinExistence type="predicted"/>
<dbReference type="Proteomes" id="UP000019246">
    <property type="component" value="Unassembled WGS sequence"/>
</dbReference>
<evidence type="ECO:0000313" key="2">
    <source>
        <dbReference type="Proteomes" id="UP000019246"/>
    </source>
</evidence>
<keyword evidence="2" id="KW-1185">Reference proteome</keyword>
<protein>
    <submittedName>
        <fullName evidence="1">Excinuclease ABC subunit C</fullName>
    </submittedName>
</protein>